<dbReference type="RefSeq" id="WP_011745227.1">
    <property type="nucleotide sequence ID" value="NC_008639.1"/>
</dbReference>
<dbReference type="STRING" id="290317.Cpha266_1380"/>
<dbReference type="GO" id="GO:0016075">
    <property type="term" value="P:rRNA catabolic process"/>
    <property type="evidence" value="ECO:0007669"/>
    <property type="project" value="TreeGrafter"/>
</dbReference>
<name>A1BG82_CHLPD</name>
<protein>
    <recommendedName>
        <fullName evidence="1">mRNA interferase</fullName>
        <ecNumber evidence="1">3.1.-.-</ecNumber>
    </recommendedName>
</protein>
<proteinExistence type="inferred from homology"/>
<dbReference type="OrthoDB" id="9808744at2"/>
<organism evidence="2 3">
    <name type="scientific">Chlorobium phaeobacteroides (strain DSM 266 / SMG 266 / 2430)</name>
    <dbReference type="NCBI Taxonomy" id="290317"/>
    <lineage>
        <taxon>Bacteria</taxon>
        <taxon>Pseudomonadati</taxon>
        <taxon>Chlorobiota</taxon>
        <taxon>Chlorobiia</taxon>
        <taxon>Chlorobiales</taxon>
        <taxon>Chlorobiaceae</taxon>
        <taxon>Chlorobium/Pelodictyon group</taxon>
        <taxon>Chlorobium</taxon>
    </lineage>
</organism>
<dbReference type="AlphaFoldDB" id="A1BG82"/>
<dbReference type="GO" id="GO:0003677">
    <property type="term" value="F:DNA binding"/>
    <property type="evidence" value="ECO:0007669"/>
    <property type="project" value="InterPro"/>
</dbReference>
<gene>
    <name evidence="2" type="ordered locus">Cpha266_1380</name>
</gene>
<comment type="similarity">
    <text evidence="1">Belongs to the PemK/MazF family.</text>
</comment>
<accession>A1BG82</accession>
<evidence type="ECO:0000256" key="1">
    <source>
        <dbReference type="PIRNR" id="PIRNR033490"/>
    </source>
</evidence>
<reference evidence="2 3" key="1">
    <citation type="submission" date="2006-12" db="EMBL/GenBank/DDBJ databases">
        <title>Complete sequence of Chlorobium phaeobacteroides DSM 266.</title>
        <authorList>
            <consortium name="US DOE Joint Genome Institute"/>
            <person name="Copeland A."/>
            <person name="Lucas S."/>
            <person name="Lapidus A."/>
            <person name="Barry K."/>
            <person name="Detter J.C."/>
            <person name="Glavina del Rio T."/>
            <person name="Hammon N."/>
            <person name="Israni S."/>
            <person name="Pitluck S."/>
            <person name="Goltsman E."/>
            <person name="Schmutz J."/>
            <person name="Larimer F."/>
            <person name="Land M."/>
            <person name="Hauser L."/>
            <person name="Mikhailova N."/>
            <person name="Li T."/>
            <person name="Overmann J."/>
            <person name="Bryant D.A."/>
            <person name="Richardson P."/>
        </authorList>
    </citation>
    <scope>NUCLEOTIDE SEQUENCE [LARGE SCALE GENOMIC DNA]</scope>
    <source>
        <strain evidence="2 3">DSM 266</strain>
    </source>
</reference>
<dbReference type="HOGENOM" id="CLU_121823_1_0_10"/>
<dbReference type="InterPro" id="IPR003477">
    <property type="entry name" value="PemK-like"/>
</dbReference>
<dbReference type="InterPro" id="IPR011067">
    <property type="entry name" value="Plasmid_toxin/cell-grow_inhib"/>
</dbReference>
<dbReference type="EMBL" id="CP000492">
    <property type="protein sequence ID" value="ABL65409.1"/>
    <property type="molecule type" value="Genomic_DNA"/>
</dbReference>
<dbReference type="KEGG" id="cph:Cpha266_1380"/>
<evidence type="ECO:0000313" key="2">
    <source>
        <dbReference type="EMBL" id="ABL65409.1"/>
    </source>
</evidence>
<comment type="function">
    <text evidence="1">Toxic component of a type II toxin-antitoxin (TA) system.</text>
</comment>
<dbReference type="SUPFAM" id="SSF50118">
    <property type="entry name" value="Cell growth inhibitor/plasmid maintenance toxic component"/>
    <property type="match status" value="1"/>
</dbReference>
<sequence length="114" mass="12379">MAGILRGDIRWADLNSTRGNEQSGLRPVLVVSHDVFNDRSGTVIAIALTSQPQKAGFPLTMPIESAALPKKSWVKISQIRTLSTERIGSRIGRLSAEELIRVIEGLNEIIGKGC</sequence>
<keyword evidence="1" id="KW-0540">Nuclease</keyword>
<keyword evidence="1" id="KW-0378">Hydrolase</keyword>
<dbReference type="EC" id="3.1.-.-" evidence="1"/>
<dbReference type="GO" id="GO:0004521">
    <property type="term" value="F:RNA endonuclease activity"/>
    <property type="evidence" value="ECO:0007669"/>
    <property type="project" value="TreeGrafter"/>
</dbReference>
<dbReference type="Pfam" id="PF02452">
    <property type="entry name" value="PemK_toxin"/>
    <property type="match status" value="1"/>
</dbReference>
<keyword evidence="1" id="KW-0255">Endonuclease</keyword>
<dbReference type="eggNOG" id="COG2337">
    <property type="taxonomic scope" value="Bacteria"/>
</dbReference>
<keyword evidence="3" id="KW-1185">Reference proteome</keyword>
<dbReference type="PIRSF" id="PIRSF033490">
    <property type="entry name" value="MazF"/>
    <property type="match status" value="1"/>
</dbReference>
<evidence type="ECO:0000313" key="3">
    <source>
        <dbReference type="Proteomes" id="UP000008701"/>
    </source>
</evidence>
<dbReference type="Gene3D" id="2.30.30.110">
    <property type="match status" value="1"/>
</dbReference>
<dbReference type="PANTHER" id="PTHR33988:SF2">
    <property type="entry name" value="ENDORIBONUCLEASE MAZF"/>
    <property type="match status" value="1"/>
</dbReference>
<dbReference type="GO" id="GO:0006402">
    <property type="term" value="P:mRNA catabolic process"/>
    <property type="evidence" value="ECO:0007669"/>
    <property type="project" value="TreeGrafter"/>
</dbReference>
<dbReference type="GO" id="GO:0016787">
    <property type="term" value="F:hydrolase activity"/>
    <property type="evidence" value="ECO:0007669"/>
    <property type="project" value="UniProtKB-KW"/>
</dbReference>
<dbReference type="Proteomes" id="UP000008701">
    <property type="component" value="Chromosome"/>
</dbReference>
<dbReference type="PANTHER" id="PTHR33988">
    <property type="entry name" value="ENDORIBONUCLEASE MAZF-RELATED"/>
    <property type="match status" value="1"/>
</dbReference>